<name>A0A7N0UTK6_KALFE</name>
<feature type="domain" description="Cathepsin propeptide inhibitor" evidence="9">
    <location>
        <begin position="39"/>
        <end position="96"/>
    </location>
</feature>
<dbReference type="Proteomes" id="UP000594263">
    <property type="component" value="Unplaced"/>
</dbReference>
<evidence type="ECO:0000256" key="7">
    <source>
        <dbReference type="SAM" id="SignalP"/>
    </source>
</evidence>
<evidence type="ECO:0000313" key="11">
    <source>
        <dbReference type="Proteomes" id="UP000594263"/>
    </source>
</evidence>
<keyword evidence="6" id="KW-1015">Disulfide bond</keyword>
<keyword evidence="4" id="KW-0378">Hydrolase</keyword>
<dbReference type="InterPro" id="IPR025661">
    <property type="entry name" value="Pept_asp_AS"/>
</dbReference>
<feature type="signal peptide" evidence="7">
    <location>
        <begin position="1"/>
        <end position="20"/>
    </location>
</feature>
<dbReference type="InterPro" id="IPR039417">
    <property type="entry name" value="Peptidase_C1A_papain-like"/>
</dbReference>
<keyword evidence="3 7" id="KW-0732">Signal</keyword>
<evidence type="ECO:0000256" key="6">
    <source>
        <dbReference type="ARBA" id="ARBA00023157"/>
    </source>
</evidence>
<dbReference type="InterPro" id="IPR000668">
    <property type="entry name" value="Peptidase_C1A_C"/>
</dbReference>
<dbReference type="InterPro" id="IPR000169">
    <property type="entry name" value="Pept_cys_AS"/>
</dbReference>
<proteinExistence type="inferred from homology"/>
<organism evidence="10 11">
    <name type="scientific">Kalanchoe fedtschenkoi</name>
    <name type="common">Lavender scallops</name>
    <name type="synonym">South American air plant</name>
    <dbReference type="NCBI Taxonomy" id="63787"/>
    <lineage>
        <taxon>Eukaryota</taxon>
        <taxon>Viridiplantae</taxon>
        <taxon>Streptophyta</taxon>
        <taxon>Embryophyta</taxon>
        <taxon>Tracheophyta</taxon>
        <taxon>Spermatophyta</taxon>
        <taxon>Magnoliopsida</taxon>
        <taxon>eudicotyledons</taxon>
        <taxon>Gunneridae</taxon>
        <taxon>Pentapetalae</taxon>
        <taxon>Saxifragales</taxon>
        <taxon>Crassulaceae</taxon>
        <taxon>Kalanchoe</taxon>
    </lineage>
</organism>
<comment type="similarity">
    <text evidence="1">Belongs to the peptidase C1 family.</text>
</comment>
<dbReference type="OMA" id="VHEEWMA"/>
<dbReference type="PROSITE" id="PS00139">
    <property type="entry name" value="THIOL_PROTEASE_CYS"/>
    <property type="match status" value="1"/>
</dbReference>
<feature type="chain" id="PRO_5029567776" evidence="7">
    <location>
        <begin position="21"/>
        <end position="345"/>
    </location>
</feature>
<evidence type="ECO:0000256" key="1">
    <source>
        <dbReference type="ARBA" id="ARBA00008455"/>
    </source>
</evidence>
<dbReference type="Gene3D" id="3.90.70.10">
    <property type="entry name" value="Cysteine proteinases"/>
    <property type="match status" value="1"/>
</dbReference>
<dbReference type="PROSITE" id="PS00640">
    <property type="entry name" value="THIOL_PROTEASE_ASN"/>
    <property type="match status" value="1"/>
</dbReference>
<dbReference type="Gramene" id="Kaladp0081s0370.1.v1.1">
    <property type="protein sequence ID" value="Kaladp0081s0370.1.v1.1"/>
    <property type="gene ID" value="Kaladp0081s0370.v1.1"/>
</dbReference>
<evidence type="ECO:0000259" key="8">
    <source>
        <dbReference type="SMART" id="SM00645"/>
    </source>
</evidence>
<protein>
    <submittedName>
        <fullName evidence="10">Uncharacterized protein</fullName>
    </submittedName>
</protein>
<keyword evidence="5" id="KW-0788">Thiol protease</keyword>
<evidence type="ECO:0000256" key="3">
    <source>
        <dbReference type="ARBA" id="ARBA00022729"/>
    </source>
</evidence>
<dbReference type="Pfam" id="PF08246">
    <property type="entry name" value="Inhibitor_I29"/>
    <property type="match status" value="1"/>
</dbReference>
<dbReference type="SMART" id="SM00848">
    <property type="entry name" value="Inhibitor_I29"/>
    <property type="match status" value="1"/>
</dbReference>
<dbReference type="PANTHER" id="PTHR12411">
    <property type="entry name" value="CYSTEINE PROTEASE FAMILY C1-RELATED"/>
    <property type="match status" value="1"/>
</dbReference>
<keyword evidence="11" id="KW-1185">Reference proteome</keyword>
<dbReference type="InterPro" id="IPR038765">
    <property type="entry name" value="Papain-like_cys_pep_sf"/>
</dbReference>
<dbReference type="InterPro" id="IPR025660">
    <property type="entry name" value="Pept_his_AS"/>
</dbReference>
<dbReference type="EnsemblPlants" id="Kaladp0081s0370.1.v1.1">
    <property type="protein sequence ID" value="Kaladp0081s0370.1.v1.1"/>
    <property type="gene ID" value="Kaladp0081s0370.v1.1"/>
</dbReference>
<dbReference type="SUPFAM" id="SSF54001">
    <property type="entry name" value="Cysteine proteinases"/>
    <property type="match status" value="1"/>
</dbReference>
<feature type="domain" description="Peptidase C1A papain C-terminal" evidence="8">
    <location>
        <begin position="128"/>
        <end position="344"/>
    </location>
</feature>
<dbReference type="PROSITE" id="PS00639">
    <property type="entry name" value="THIOL_PROTEASE_HIS"/>
    <property type="match status" value="1"/>
</dbReference>
<dbReference type="PRINTS" id="PR00705">
    <property type="entry name" value="PAPAIN"/>
</dbReference>
<evidence type="ECO:0000256" key="2">
    <source>
        <dbReference type="ARBA" id="ARBA00022670"/>
    </source>
</evidence>
<dbReference type="CDD" id="cd02248">
    <property type="entry name" value="Peptidase_C1A"/>
    <property type="match status" value="1"/>
</dbReference>
<evidence type="ECO:0000256" key="5">
    <source>
        <dbReference type="ARBA" id="ARBA00022807"/>
    </source>
</evidence>
<dbReference type="GO" id="GO:0006508">
    <property type="term" value="P:proteolysis"/>
    <property type="evidence" value="ECO:0007669"/>
    <property type="project" value="UniProtKB-KW"/>
</dbReference>
<keyword evidence="2" id="KW-0645">Protease</keyword>
<accession>A0A7N0UTK6</accession>
<dbReference type="Pfam" id="PF00112">
    <property type="entry name" value="Peptidase_C1"/>
    <property type="match status" value="1"/>
</dbReference>
<dbReference type="AlphaFoldDB" id="A0A7N0UTK6"/>
<reference evidence="10" key="1">
    <citation type="submission" date="2021-01" db="UniProtKB">
        <authorList>
            <consortium name="EnsemblPlants"/>
        </authorList>
    </citation>
    <scope>IDENTIFICATION</scope>
</reference>
<dbReference type="InterPro" id="IPR013201">
    <property type="entry name" value="Prot_inhib_I29"/>
</dbReference>
<evidence type="ECO:0000259" key="9">
    <source>
        <dbReference type="SMART" id="SM00848"/>
    </source>
</evidence>
<sequence>MARSIVFLPIFFSLLGLVCSAAMAVSHLDPQDLELVSVHEEWMAKYNRVYKSPEEKQLRFKIFKDSIARINAHNKVEGIKYHLRVNGFADLSKEEFEAKYTGLLAKPKDDLIDHASDDTYLDQELRGAPASVDWRDKGAVTGVKNQLLCGSCWAFAVVASVEGITKIKTGKLISLSEQELVDCDVKGQHGCKYGQLDKAYEWIIENKGLVTEEAYPYKGIKGECKLKVAGSPAANISGYKRVPANNEKALQLAVAKQPVVVAVDSNSDAFKYYGDGILSGNLGTNLTHAIVIVGYGSLADGTKYWIAKNSWGRGWGENGYVRFERDASAKEGVCGLAMGAYYPVA</sequence>
<dbReference type="SMART" id="SM00645">
    <property type="entry name" value="Pept_C1"/>
    <property type="match status" value="1"/>
</dbReference>
<dbReference type="InterPro" id="IPR013128">
    <property type="entry name" value="Peptidase_C1A"/>
</dbReference>
<evidence type="ECO:0000256" key="4">
    <source>
        <dbReference type="ARBA" id="ARBA00022801"/>
    </source>
</evidence>
<evidence type="ECO:0000313" key="10">
    <source>
        <dbReference type="EnsemblPlants" id="Kaladp0081s0370.1.v1.1"/>
    </source>
</evidence>
<dbReference type="GO" id="GO:0008234">
    <property type="term" value="F:cysteine-type peptidase activity"/>
    <property type="evidence" value="ECO:0007669"/>
    <property type="project" value="UniProtKB-KW"/>
</dbReference>
<dbReference type="FunFam" id="3.90.70.10:FF:000067">
    <property type="entry name" value="Senescence-specific cysteine protease"/>
    <property type="match status" value="1"/>
</dbReference>